<dbReference type="Gene3D" id="1.10.10.10">
    <property type="entry name" value="Winged helix-like DNA-binding domain superfamily/Winged helix DNA-binding domain"/>
    <property type="match status" value="1"/>
</dbReference>
<feature type="coiled-coil region" evidence="1">
    <location>
        <begin position="474"/>
        <end position="513"/>
    </location>
</feature>
<dbReference type="InterPro" id="IPR036388">
    <property type="entry name" value="WH-like_DNA-bd_sf"/>
</dbReference>
<gene>
    <name evidence="4" type="ORF">SR876_26465</name>
</gene>
<evidence type="ECO:0000256" key="1">
    <source>
        <dbReference type="SAM" id="Coils"/>
    </source>
</evidence>
<dbReference type="InterPro" id="IPR011990">
    <property type="entry name" value="TPR-like_helical_dom_sf"/>
</dbReference>
<proteinExistence type="predicted"/>
<organism evidence="4 5">
    <name type="scientific">Chitinophaga sancti</name>
    <dbReference type="NCBI Taxonomy" id="1004"/>
    <lineage>
        <taxon>Bacteria</taxon>
        <taxon>Pseudomonadati</taxon>
        <taxon>Bacteroidota</taxon>
        <taxon>Chitinophagia</taxon>
        <taxon>Chitinophagales</taxon>
        <taxon>Chitinophagaceae</taxon>
        <taxon>Chitinophaga</taxon>
    </lineage>
</organism>
<dbReference type="PROSITE" id="PS00622">
    <property type="entry name" value="HTH_LUXR_1"/>
    <property type="match status" value="1"/>
</dbReference>
<evidence type="ECO:0000259" key="3">
    <source>
        <dbReference type="PROSITE" id="PS00622"/>
    </source>
</evidence>
<dbReference type="RefSeq" id="WP_143150672.1">
    <property type="nucleotide sequence ID" value="NZ_CP139972.1"/>
</dbReference>
<feature type="transmembrane region" description="Helical" evidence="2">
    <location>
        <begin position="441"/>
        <end position="458"/>
    </location>
</feature>
<dbReference type="EMBL" id="CP140154">
    <property type="protein sequence ID" value="WQG88471.1"/>
    <property type="molecule type" value="Genomic_DNA"/>
</dbReference>
<feature type="domain" description="HTH luxR-type" evidence="3">
    <location>
        <begin position="602"/>
        <end position="629"/>
    </location>
</feature>
<keyword evidence="2" id="KW-0812">Transmembrane</keyword>
<name>A0ABZ0XCY5_9BACT</name>
<dbReference type="Gene3D" id="1.25.40.10">
    <property type="entry name" value="Tetratricopeptide repeat domain"/>
    <property type="match status" value="2"/>
</dbReference>
<evidence type="ECO:0000313" key="5">
    <source>
        <dbReference type="Proteomes" id="UP001326715"/>
    </source>
</evidence>
<keyword evidence="2" id="KW-0472">Membrane</keyword>
<dbReference type="InterPro" id="IPR016032">
    <property type="entry name" value="Sig_transdc_resp-reg_C-effctor"/>
</dbReference>
<dbReference type="Pfam" id="PF13424">
    <property type="entry name" value="TPR_12"/>
    <property type="match status" value="1"/>
</dbReference>
<accession>A0ABZ0XCY5</accession>
<evidence type="ECO:0000256" key="2">
    <source>
        <dbReference type="SAM" id="Phobius"/>
    </source>
</evidence>
<dbReference type="Proteomes" id="UP001326715">
    <property type="component" value="Chromosome"/>
</dbReference>
<keyword evidence="2" id="KW-1133">Transmembrane helix</keyword>
<keyword evidence="1" id="KW-0175">Coiled coil</keyword>
<keyword evidence="5" id="KW-1185">Reference proteome</keyword>
<feature type="transmembrane region" description="Helical" evidence="2">
    <location>
        <begin position="32"/>
        <end position="53"/>
    </location>
</feature>
<dbReference type="InterPro" id="IPR000792">
    <property type="entry name" value="Tscrpt_reg_LuxR_C"/>
</dbReference>
<dbReference type="SUPFAM" id="SSF46894">
    <property type="entry name" value="C-terminal effector domain of the bipartite response regulators"/>
    <property type="match status" value="1"/>
</dbReference>
<protein>
    <submittedName>
        <fullName evidence="4">LuxR C-terminal-related transcriptional regulator</fullName>
    </submittedName>
</protein>
<reference evidence="4 5" key="1">
    <citation type="submission" date="2023-11" db="EMBL/GenBank/DDBJ databases">
        <title>MicrobeMod: A computational toolkit for identifying prokaryotic methylation and restriction-modification with nanopore sequencing.</title>
        <authorList>
            <person name="Crits-Christoph A."/>
            <person name="Kang S.C."/>
            <person name="Lee H."/>
            <person name="Ostrov N."/>
        </authorList>
    </citation>
    <scope>NUCLEOTIDE SEQUENCE [LARGE SCALE GENOMIC DNA]</scope>
    <source>
        <strain evidence="4 5">ATCC 23090</strain>
    </source>
</reference>
<sequence>MATANWREKNDQLSEILVNTHYFCHMAQKSKYHILLIALLCLQMPVYAQTILIDSLQNLLSRKDLALEDRVTGTSMMARITGNKDMKSAIVLNQQALALAAGLKDLKYKANVYSNLTQQYALNDSFSLATKAMDSALCLARKSGDKQALGLAYYRKGWLYIIQQREDSAVHYFFEALRVLDGQKTLTCEPVIYYFTAATYGDWNDLDGQAKYARLALSTSIQTQKPDDLVNGFQALATYLEYRYRENKDAAHKYLLDSALYCNRMALQIIRSQNGRLVTRSAPAILSLNTANMFAEFWPEQKDSLLHYLYLATDYAKATDQQEILANCYGMLSDMKVAEGNLAEAENLLLTAFYTIESYPAGGALVKSHIMQALASVAEKQGNTAKALKYYKQYIDYYQQAFDKERLATAKRLGAQYEAEKKDRELQLLQQKAAFNKQLNFFYISLAIAAVLLLIFFFRSYHFRLRSSLQNQQLLELEKHDAQLQLKLEAEERARLEAEQLLMQERQDRLQKELLAGALQVEEKNELLQSLQKKITTISGGDPLLRQMDRIITDSRKMDEEFEAAKADFKEIDPEFFNRLQQKAKENLTRLDLKYCSYIRMGLTNKEIASRLAVEAKSIRMARYRLKQKLNLQKDESLDLFLSTLV</sequence>
<evidence type="ECO:0000313" key="4">
    <source>
        <dbReference type="EMBL" id="WQG88471.1"/>
    </source>
</evidence>
<dbReference type="SUPFAM" id="SSF48452">
    <property type="entry name" value="TPR-like"/>
    <property type="match status" value="1"/>
</dbReference>